<evidence type="ECO:0000259" key="3">
    <source>
        <dbReference type="Pfam" id="PF00176"/>
    </source>
</evidence>
<dbReference type="GO" id="GO:0005524">
    <property type="term" value="F:ATP binding"/>
    <property type="evidence" value="ECO:0007669"/>
    <property type="project" value="UniProtKB-KW"/>
</dbReference>
<keyword evidence="5" id="KW-1185">Reference proteome</keyword>
<dbReference type="SUPFAM" id="SSF52540">
    <property type="entry name" value="P-loop containing nucleoside triphosphate hydrolases"/>
    <property type="match status" value="1"/>
</dbReference>
<dbReference type="AlphaFoldDB" id="A0AAP0PHG2"/>
<dbReference type="InterPro" id="IPR027417">
    <property type="entry name" value="P-loop_NTPase"/>
</dbReference>
<dbReference type="Gene3D" id="3.40.50.300">
    <property type="entry name" value="P-loop containing nucleotide triphosphate hydrolases"/>
    <property type="match status" value="1"/>
</dbReference>
<reference evidence="4 5" key="1">
    <citation type="submission" date="2024-01" db="EMBL/GenBank/DDBJ databases">
        <title>Genome assemblies of Stephania.</title>
        <authorList>
            <person name="Yang L."/>
        </authorList>
    </citation>
    <scope>NUCLEOTIDE SEQUENCE [LARGE SCALE GENOMIC DNA]</scope>
    <source>
        <strain evidence="4">YNDBR</strain>
        <tissue evidence="4">Leaf</tissue>
    </source>
</reference>
<feature type="domain" description="SNF2 N-terminal" evidence="3">
    <location>
        <begin position="1"/>
        <end position="77"/>
    </location>
</feature>
<sequence length="130" mass="14782">MHRRTKSMLVQSGILSLPPLVEITVVAPLVPLQKKVYLSILRRELPMLLAFSSKAPNHQSVQNIVMHLRKTCSHPYLFPGIEPEPYVEGEHLVQAVPPYELPALTKGYLFLLDYKLARPPVRSLLDYLTN</sequence>
<dbReference type="InterPro" id="IPR000330">
    <property type="entry name" value="SNF2_N"/>
</dbReference>
<evidence type="ECO:0000313" key="5">
    <source>
        <dbReference type="Proteomes" id="UP001420932"/>
    </source>
</evidence>
<dbReference type="Pfam" id="PF00176">
    <property type="entry name" value="SNF2-rel_dom"/>
    <property type="match status" value="1"/>
</dbReference>
<name>A0AAP0PHG2_9MAGN</name>
<gene>
    <name evidence="4" type="ORF">Syun_012374</name>
</gene>
<comment type="caution">
    <text evidence="4">The sequence shown here is derived from an EMBL/GenBank/DDBJ whole genome shotgun (WGS) entry which is preliminary data.</text>
</comment>
<accession>A0AAP0PHG2</accession>
<dbReference type="InterPro" id="IPR031053">
    <property type="entry name" value="ALC1"/>
</dbReference>
<evidence type="ECO:0000256" key="2">
    <source>
        <dbReference type="ARBA" id="ARBA00022840"/>
    </source>
</evidence>
<dbReference type="Proteomes" id="UP001420932">
    <property type="component" value="Unassembled WGS sequence"/>
</dbReference>
<dbReference type="GO" id="GO:0006281">
    <property type="term" value="P:DNA repair"/>
    <property type="evidence" value="ECO:0007669"/>
    <property type="project" value="InterPro"/>
</dbReference>
<evidence type="ECO:0000256" key="1">
    <source>
        <dbReference type="ARBA" id="ARBA00022741"/>
    </source>
</evidence>
<dbReference type="PANTHER" id="PTHR47157">
    <property type="entry name" value="CHROMODOMAIN-HELICASE-DNA-BINDING PROTEIN 1-LIKE"/>
    <property type="match status" value="1"/>
</dbReference>
<organism evidence="4 5">
    <name type="scientific">Stephania yunnanensis</name>
    <dbReference type="NCBI Taxonomy" id="152371"/>
    <lineage>
        <taxon>Eukaryota</taxon>
        <taxon>Viridiplantae</taxon>
        <taxon>Streptophyta</taxon>
        <taxon>Embryophyta</taxon>
        <taxon>Tracheophyta</taxon>
        <taxon>Spermatophyta</taxon>
        <taxon>Magnoliopsida</taxon>
        <taxon>Ranunculales</taxon>
        <taxon>Menispermaceae</taxon>
        <taxon>Menispermoideae</taxon>
        <taxon>Cissampelideae</taxon>
        <taxon>Stephania</taxon>
    </lineage>
</organism>
<dbReference type="GO" id="GO:0006338">
    <property type="term" value="P:chromatin remodeling"/>
    <property type="evidence" value="ECO:0007669"/>
    <property type="project" value="InterPro"/>
</dbReference>
<dbReference type="GO" id="GO:0003678">
    <property type="term" value="F:DNA helicase activity"/>
    <property type="evidence" value="ECO:0007669"/>
    <property type="project" value="InterPro"/>
</dbReference>
<proteinExistence type="predicted"/>
<dbReference type="EMBL" id="JBBNAF010000005">
    <property type="protein sequence ID" value="KAK9142974.1"/>
    <property type="molecule type" value="Genomic_DNA"/>
</dbReference>
<keyword evidence="1" id="KW-0547">Nucleotide-binding</keyword>
<keyword evidence="2" id="KW-0067">ATP-binding</keyword>
<dbReference type="PANTHER" id="PTHR47157:SF1">
    <property type="entry name" value="CHROMODOMAIN-HELICASE-DNA-BINDING PROTEIN 1-LIKE"/>
    <property type="match status" value="1"/>
</dbReference>
<evidence type="ECO:0000313" key="4">
    <source>
        <dbReference type="EMBL" id="KAK9142974.1"/>
    </source>
</evidence>
<protein>
    <recommendedName>
        <fullName evidence="3">SNF2 N-terminal domain-containing protein</fullName>
    </recommendedName>
</protein>